<dbReference type="Pfam" id="PF05334">
    <property type="entry name" value="DUF719"/>
    <property type="match status" value="1"/>
</dbReference>
<dbReference type="PANTHER" id="PTHR12842:SF6">
    <property type="entry name" value="FI01459P"/>
    <property type="match status" value="1"/>
</dbReference>
<protein>
    <submittedName>
        <fullName evidence="4">Uncharacterized protein</fullName>
    </submittedName>
</protein>
<dbReference type="InterPro" id="IPR007998">
    <property type="entry name" value="DUF719"/>
</dbReference>
<proteinExistence type="inferred from homology"/>
<dbReference type="EMBL" id="GECZ01007272">
    <property type="protein sequence ID" value="JAS62497.1"/>
    <property type="molecule type" value="Transcribed_RNA"/>
</dbReference>
<feature type="non-terminal residue" evidence="4">
    <location>
        <position position="1"/>
    </location>
</feature>
<evidence type="ECO:0000256" key="2">
    <source>
        <dbReference type="ARBA" id="ARBA00022553"/>
    </source>
</evidence>
<evidence type="ECO:0000256" key="1">
    <source>
        <dbReference type="ARBA" id="ARBA00006903"/>
    </source>
</evidence>
<name>A0A1B6GJA1_9HEMI</name>
<feature type="non-terminal residue" evidence="4">
    <location>
        <position position="112"/>
    </location>
</feature>
<organism evidence="4">
    <name type="scientific">Cuerna arida</name>
    <dbReference type="NCBI Taxonomy" id="1464854"/>
    <lineage>
        <taxon>Eukaryota</taxon>
        <taxon>Metazoa</taxon>
        <taxon>Ecdysozoa</taxon>
        <taxon>Arthropoda</taxon>
        <taxon>Hexapoda</taxon>
        <taxon>Insecta</taxon>
        <taxon>Pterygota</taxon>
        <taxon>Neoptera</taxon>
        <taxon>Paraneoptera</taxon>
        <taxon>Hemiptera</taxon>
        <taxon>Auchenorrhyncha</taxon>
        <taxon>Membracoidea</taxon>
        <taxon>Cicadellidae</taxon>
        <taxon>Cicadellinae</taxon>
        <taxon>Proconiini</taxon>
        <taxon>Cuerna</taxon>
    </lineage>
</organism>
<reference evidence="4" key="1">
    <citation type="submission" date="2015-11" db="EMBL/GenBank/DDBJ databases">
        <title>De novo transcriptome assembly of four potential Pierce s Disease insect vectors from Arizona vineyards.</title>
        <authorList>
            <person name="Tassone E.E."/>
        </authorList>
    </citation>
    <scope>NUCLEOTIDE SEQUENCE</scope>
</reference>
<keyword evidence="2" id="KW-0597">Phosphoprotein</keyword>
<feature type="compositionally biased region" description="Polar residues" evidence="3">
    <location>
        <begin position="1"/>
        <end position="19"/>
    </location>
</feature>
<comment type="similarity">
    <text evidence="1">Belongs to the FAM114 family.</text>
</comment>
<evidence type="ECO:0000313" key="4">
    <source>
        <dbReference type="EMBL" id="JAS62497.1"/>
    </source>
</evidence>
<evidence type="ECO:0000256" key="3">
    <source>
        <dbReference type="SAM" id="MobiDB-lite"/>
    </source>
</evidence>
<accession>A0A1B6GJA1</accession>
<dbReference type="AlphaFoldDB" id="A0A1B6GJA1"/>
<feature type="region of interest" description="Disordered" evidence="3">
    <location>
        <begin position="1"/>
        <end position="36"/>
    </location>
</feature>
<sequence>DSVQSAPTEPESQVESTVVDNVDREPMSAVGGGDDDGRLSGIIAGFGKVTKLVESTGSKVITGGLDTLETIGKKTMEVIETPQRLLKTDQKTNLTETLKEAALANADPQPTK</sequence>
<gene>
    <name evidence="4" type="ORF">g.48303</name>
</gene>
<dbReference type="PANTHER" id="PTHR12842">
    <property type="entry name" value="FI01459P"/>
    <property type="match status" value="1"/>
</dbReference>